<dbReference type="InterPro" id="IPR023780">
    <property type="entry name" value="Chromo_domain"/>
</dbReference>
<dbReference type="InterPro" id="IPR000953">
    <property type="entry name" value="Chromo/chromo_shadow_dom"/>
</dbReference>
<evidence type="ECO:0000313" key="3">
    <source>
        <dbReference type="Proteomes" id="UP000018948"/>
    </source>
</evidence>
<reference evidence="2 3" key="1">
    <citation type="submission" date="2013-11" db="EMBL/GenBank/DDBJ databases">
        <title>The Genome Sequence of Phytophthora parasitica P10297.</title>
        <authorList>
            <consortium name="The Broad Institute Genomics Platform"/>
            <person name="Russ C."/>
            <person name="Tyler B."/>
            <person name="Panabieres F."/>
            <person name="Shan W."/>
            <person name="Tripathy S."/>
            <person name="Grunwald N."/>
            <person name="Machado M."/>
            <person name="Johnson C.S."/>
            <person name="Walker B."/>
            <person name="Young S.K."/>
            <person name="Zeng Q."/>
            <person name="Gargeya S."/>
            <person name="Fitzgerald M."/>
            <person name="Haas B."/>
            <person name="Abouelleil A."/>
            <person name="Allen A.W."/>
            <person name="Alvarado L."/>
            <person name="Arachchi H.M."/>
            <person name="Berlin A.M."/>
            <person name="Chapman S.B."/>
            <person name="Gainer-Dewar J."/>
            <person name="Goldberg J."/>
            <person name="Griggs A."/>
            <person name="Gujja S."/>
            <person name="Hansen M."/>
            <person name="Howarth C."/>
            <person name="Imamovic A."/>
            <person name="Ireland A."/>
            <person name="Larimer J."/>
            <person name="McCowan C."/>
            <person name="Murphy C."/>
            <person name="Pearson M."/>
            <person name="Poon T.W."/>
            <person name="Priest M."/>
            <person name="Roberts A."/>
            <person name="Saif S."/>
            <person name="Shea T."/>
            <person name="Sisk P."/>
            <person name="Sykes S."/>
            <person name="Wortman J."/>
            <person name="Nusbaum C."/>
            <person name="Birren B."/>
        </authorList>
    </citation>
    <scope>NUCLEOTIDE SEQUENCE [LARGE SCALE GENOMIC DNA]</scope>
    <source>
        <strain evidence="2 3">P10297</strain>
    </source>
</reference>
<dbReference type="CDD" id="cd00024">
    <property type="entry name" value="CD_CSD"/>
    <property type="match status" value="1"/>
</dbReference>
<organism evidence="2 3">
    <name type="scientific">Phytophthora nicotianae P10297</name>
    <dbReference type="NCBI Taxonomy" id="1317064"/>
    <lineage>
        <taxon>Eukaryota</taxon>
        <taxon>Sar</taxon>
        <taxon>Stramenopiles</taxon>
        <taxon>Oomycota</taxon>
        <taxon>Peronosporomycetes</taxon>
        <taxon>Peronosporales</taxon>
        <taxon>Peronosporaceae</taxon>
        <taxon>Phytophthora</taxon>
    </lineage>
</organism>
<feature type="domain" description="Chromo" evidence="1">
    <location>
        <begin position="7"/>
        <end position="70"/>
    </location>
</feature>
<dbReference type="OrthoDB" id="433924at2759"/>
<dbReference type="PROSITE" id="PS50013">
    <property type="entry name" value="CHROMO_2"/>
    <property type="match status" value="1"/>
</dbReference>
<dbReference type="Pfam" id="PF00385">
    <property type="entry name" value="Chromo"/>
    <property type="match status" value="1"/>
</dbReference>
<sequence>MKTVLPLTLEIVPVPLPIARFRSRVSTFVRWLGLPPEDDTWEPRATLLQDVPDVVREYEARLAMASEGETVRSIELVLGRDNVGDKATENETADASDLAIENEIESSYANWTPVDASHRQKESGCIL</sequence>
<gene>
    <name evidence="2" type="ORF">F442_22954</name>
</gene>
<accession>W2XY50</accession>
<dbReference type="EMBL" id="ANIY01005471">
    <property type="protein sequence ID" value="ETP27765.1"/>
    <property type="molecule type" value="Genomic_DNA"/>
</dbReference>
<dbReference type="InterPro" id="IPR016197">
    <property type="entry name" value="Chromo-like_dom_sf"/>
</dbReference>
<protein>
    <recommendedName>
        <fullName evidence="1">Chromo domain-containing protein</fullName>
    </recommendedName>
</protein>
<dbReference type="Gene3D" id="2.40.50.40">
    <property type="match status" value="1"/>
</dbReference>
<dbReference type="Proteomes" id="UP000018948">
    <property type="component" value="Unassembled WGS sequence"/>
</dbReference>
<proteinExistence type="predicted"/>
<name>W2XY50_PHYNI</name>
<evidence type="ECO:0000313" key="2">
    <source>
        <dbReference type="EMBL" id="ETP27765.1"/>
    </source>
</evidence>
<dbReference type="SUPFAM" id="SSF54160">
    <property type="entry name" value="Chromo domain-like"/>
    <property type="match status" value="1"/>
</dbReference>
<dbReference type="AlphaFoldDB" id="W2XY50"/>
<evidence type="ECO:0000259" key="1">
    <source>
        <dbReference type="PROSITE" id="PS50013"/>
    </source>
</evidence>
<comment type="caution">
    <text evidence="2">The sequence shown here is derived from an EMBL/GenBank/DDBJ whole genome shotgun (WGS) entry which is preliminary data.</text>
</comment>